<feature type="compositionally biased region" description="Polar residues" evidence="1">
    <location>
        <begin position="351"/>
        <end position="361"/>
    </location>
</feature>
<dbReference type="GO" id="GO:0005634">
    <property type="term" value="C:nucleus"/>
    <property type="evidence" value="ECO:0007669"/>
    <property type="project" value="TreeGrafter"/>
</dbReference>
<dbReference type="Pfam" id="PF10263">
    <property type="entry name" value="SprT-like"/>
    <property type="match status" value="1"/>
</dbReference>
<dbReference type="AlphaFoldDB" id="A0AAD3D6R6"/>
<accession>A0AAD3D6R6</accession>
<feature type="region of interest" description="Disordered" evidence="1">
    <location>
        <begin position="153"/>
        <end position="375"/>
    </location>
</feature>
<dbReference type="CDD" id="cd00084">
    <property type="entry name" value="HMG-box_SF"/>
    <property type="match status" value="1"/>
</dbReference>
<proteinExistence type="predicted"/>
<keyword evidence="4" id="KW-1185">Reference proteome</keyword>
<feature type="compositionally biased region" description="Basic and acidic residues" evidence="1">
    <location>
        <begin position="160"/>
        <end position="170"/>
    </location>
</feature>
<gene>
    <name evidence="3" type="ORF">CTEN210_14202</name>
</gene>
<dbReference type="Proteomes" id="UP001054902">
    <property type="component" value="Unassembled WGS sequence"/>
</dbReference>
<feature type="compositionally biased region" description="Acidic residues" evidence="1">
    <location>
        <begin position="252"/>
        <end position="268"/>
    </location>
</feature>
<evidence type="ECO:0000313" key="4">
    <source>
        <dbReference type="Proteomes" id="UP001054902"/>
    </source>
</evidence>
<dbReference type="PANTHER" id="PTHR23099">
    <property type="entry name" value="TRANSCRIPTIONAL REGULATOR"/>
    <property type="match status" value="1"/>
</dbReference>
<feature type="compositionally biased region" description="Low complexity" evidence="1">
    <location>
        <begin position="171"/>
        <end position="187"/>
    </location>
</feature>
<feature type="compositionally biased region" description="Basic and acidic residues" evidence="1">
    <location>
        <begin position="284"/>
        <end position="298"/>
    </location>
</feature>
<protein>
    <recommendedName>
        <fullName evidence="2">SprT-like domain-containing protein</fullName>
    </recommendedName>
</protein>
<dbReference type="GO" id="GO:0006950">
    <property type="term" value="P:response to stress"/>
    <property type="evidence" value="ECO:0007669"/>
    <property type="project" value="UniProtKB-ARBA"/>
</dbReference>
<dbReference type="SMART" id="SM00731">
    <property type="entry name" value="SprT"/>
    <property type="match status" value="1"/>
</dbReference>
<feature type="compositionally biased region" description="Low complexity" evidence="1">
    <location>
        <begin position="315"/>
        <end position="326"/>
    </location>
</feature>
<sequence length="618" mass="69769">MSETRKKFDRLKLRYGYLWNQLQSDPQVQIYHQEILKYNAPPTEKENEQQLPQTFDFLSAIESKKPIQINCCEGECKCSEPVLEFRSREEFQSDASDESCDDSVETASLDLHHLKMYESNHSRDESIEGQDLDLNFEKVTLEDDDLKEIDGYLNQDEDHDDSRDSIDGSHESNVSSNGSNSDSSGDSIIRFDIQPDVDQSKEENDSDNDTEHVSRQREPRIEEAKEMSRDEVSDDGTDSNGLGITIGSIDSSTDEDDELDNDEDDNDDSFQLNESSDEAEWNGDDSKEESIASPKRAEASVVIVDDDSEISYYNDQSSQESDIISVSDDDSEDLSPPPSIYKRIEKKVDNTPKTPKPSSRVTFDPKSVQKTTSNPKNFKRYREEITKSTFEEFDSVIFKGALSAVKVEWSSRMTSTAGLTRLRARGSSPSMIRIAVIELSTKLIDSEDRLRSTLCHEMCHAAQWLVDGVAKPPHGSVFKKWAQLSMRKVNGMLVTTTHDYVTNSFKFAWACTVDGCDFIIQRHSRSVDPLRHCCGKCRGKLIEIEVGSSIEDVVKNGFTPKKKRAASSFSLFVQAESFRVRSKLEAESNGKTVTQSEVMKECGRLWREKKASTISNGS</sequence>
<feature type="compositionally biased region" description="Low complexity" evidence="1">
    <location>
        <begin position="241"/>
        <end position="251"/>
    </location>
</feature>
<organism evidence="3 4">
    <name type="scientific">Chaetoceros tenuissimus</name>
    <dbReference type="NCBI Taxonomy" id="426638"/>
    <lineage>
        <taxon>Eukaryota</taxon>
        <taxon>Sar</taxon>
        <taxon>Stramenopiles</taxon>
        <taxon>Ochrophyta</taxon>
        <taxon>Bacillariophyta</taxon>
        <taxon>Coscinodiscophyceae</taxon>
        <taxon>Chaetocerotophycidae</taxon>
        <taxon>Chaetocerotales</taxon>
        <taxon>Chaetocerotaceae</taxon>
        <taxon>Chaetoceros</taxon>
    </lineage>
</organism>
<reference evidence="3 4" key="1">
    <citation type="journal article" date="2021" name="Sci. Rep.">
        <title>The genome of the diatom Chaetoceros tenuissimus carries an ancient integrated fragment of an extant virus.</title>
        <authorList>
            <person name="Hongo Y."/>
            <person name="Kimura K."/>
            <person name="Takaki Y."/>
            <person name="Yoshida Y."/>
            <person name="Baba S."/>
            <person name="Kobayashi G."/>
            <person name="Nagasaki K."/>
            <person name="Hano T."/>
            <person name="Tomaru Y."/>
        </authorList>
    </citation>
    <scope>NUCLEOTIDE SEQUENCE [LARGE SCALE GENOMIC DNA]</scope>
    <source>
        <strain evidence="3 4">NIES-3715</strain>
    </source>
</reference>
<evidence type="ECO:0000256" key="1">
    <source>
        <dbReference type="SAM" id="MobiDB-lite"/>
    </source>
</evidence>
<comment type="caution">
    <text evidence="3">The sequence shown here is derived from an EMBL/GenBank/DDBJ whole genome shotgun (WGS) entry which is preliminary data.</text>
</comment>
<feature type="domain" description="SprT-like" evidence="2">
    <location>
        <begin position="383"/>
        <end position="544"/>
    </location>
</feature>
<dbReference type="EMBL" id="BLLK01000058">
    <property type="protein sequence ID" value="GFH57726.1"/>
    <property type="molecule type" value="Genomic_DNA"/>
</dbReference>
<name>A0AAD3D6R6_9STRA</name>
<feature type="compositionally biased region" description="Basic and acidic residues" evidence="1">
    <location>
        <begin position="198"/>
        <end position="231"/>
    </location>
</feature>
<evidence type="ECO:0000313" key="3">
    <source>
        <dbReference type="EMBL" id="GFH57726.1"/>
    </source>
</evidence>
<evidence type="ECO:0000259" key="2">
    <source>
        <dbReference type="SMART" id="SM00731"/>
    </source>
</evidence>
<dbReference type="InterPro" id="IPR006640">
    <property type="entry name" value="SprT-like_domain"/>
</dbReference>
<dbReference type="PANTHER" id="PTHR23099:SF0">
    <property type="entry name" value="GERM CELL NUCLEAR ACIDIC PROTEIN"/>
    <property type="match status" value="1"/>
</dbReference>